<accession>A0A4Z1KR22</accession>
<name>A0A4Z1KR22_9HELO</name>
<evidence type="ECO:0000256" key="1">
    <source>
        <dbReference type="ARBA" id="ARBA00004273"/>
    </source>
</evidence>
<dbReference type="GO" id="GO:0001671">
    <property type="term" value="F:ATPase activator activity"/>
    <property type="evidence" value="ECO:0007669"/>
    <property type="project" value="TreeGrafter"/>
</dbReference>
<evidence type="ECO:0000256" key="3">
    <source>
        <dbReference type="ARBA" id="ARBA00022792"/>
    </source>
</evidence>
<protein>
    <recommendedName>
        <fullName evidence="9">Mitochondrial import inner membrane translocase subunit TIM14</fullName>
    </recommendedName>
</protein>
<dbReference type="PANTHER" id="PTHR12763:SF28">
    <property type="entry name" value="GEO10507P1-RELATED"/>
    <property type="match status" value="1"/>
</dbReference>
<keyword evidence="8" id="KW-1185">Reference proteome</keyword>
<dbReference type="InterPro" id="IPR036869">
    <property type="entry name" value="J_dom_sf"/>
</dbReference>
<keyword evidence="6" id="KW-0472">Membrane</keyword>
<keyword evidence="5" id="KW-0496">Mitochondrion</keyword>
<proteinExistence type="predicted"/>
<evidence type="ECO:0000313" key="7">
    <source>
        <dbReference type="EMBL" id="TGO84135.1"/>
    </source>
</evidence>
<evidence type="ECO:0000256" key="2">
    <source>
        <dbReference type="ARBA" id="ARBA00022692"/>
    </source>
</evidence>
<keyword evidence="2" id="KW-0812">Transmembrane</keyword>
<evidence type="ECO:0000256" key="4">
    <source>
        <dbReference type="ARBA" id="ARBA00022989"/>
    </source>
</evidence>
<comment type="subcellular location">
    <subcellularLocation>
        <location evidence="1">Mitochondrion inner membrane</location>
    </subcellularLocation>
</comment>
<dbReference type="PANTHER" id="PTHR12763">
    <property type="match status" value="1"/>
</dbReference>
<organism evidence="7 8">
    <name type="scientific">Botrytis porri</name>
    <dbReference type="NCBI Taxonomy" id="87229"/>
    <lineage>
        <taxon>Eukaryota</taxon>
        <taxon>Fungi</taxon>
        <taxon>Dikarya</taxon>
        <taxon>Ascomycota</taxon>
        <taxon>Pezizomycotina</taxon>
        <taxon>Leotiomycetes</taxon>
        <taxon>Helotiales</taxon>
        <taxon>Sclerotiniaceae</taxon>
        <taxon>Botrytis</taxon>
    </lineage>
</organism>
<keyword evidence="4" id="KW-1133">Transmembrane helix</keyword>
<sequence>MASILTITAGVAAAAFLGRAGLVAFRKSRGEAVGALGKAFYKGGFEPKMNRREAALILQLRHAYHSSSLIHSQSIA</sequence>
<dbReference type="AlphaFoldDB" id="A0A4Z1KR22"/>
<evidence type="ECO:0000313" key="8">
    <source>
        <dbReference type="Proteomes" id="UP000297280"/>
    </source>
</evidence>
<dbReference type="Proteomes" id="UP000297280">
    <property type="component" value="Unassembled WGS sequence"/>
</dbReference>
<dbReference type="GO" id="GO:0030150">
    <property type="term" value="P:protein import into mitochondrial matrix"/>
    <property type="evidence" value="ECO:0007669"/>
    <property type="project" value="TreeGrafter"/>
</dbReference>
<dbReference type="STRING" id="87229.A0A4Z1KR22"/>
<keyword evidence="3" id="KW-0999">Mitochondrion inner membrane</keyword>
<evidence type="ECO:0000256" key="5">
    <source>
        <dbReference type="ARBA" id="ARBA00023128"/>
    </source>
</evidence>
<evidence type="ECO:0000256" key="6">
    <source>
        <dbReference type="ARBA" id="ARBA00023136"/>
    </source>
</evidence>
<dbReference type="GO" id="GO:0001405">
    <property type="term" value="C:PAM complex, Tim23 associated import motor"/>
    <property type="evidence" value="ECO:0007669"/>
    <property type="project" value="TreeGrafter"/>
</dbReference>
<comment type="caution">
    <text evidence="7">The sequence shown here is derived from an EMBL/GenBank/DDBJ whole genome shotgun (WGS) entry which is preliminary data.</text>
</comment>
<reference evidence="7 8" key="1">
    <citation type="submission" date="2017-12" db="EMBL/GenBank/DDBJ databases">
        <title>Comparative genomics of Botrytis spp.</title>
        <authorList>
            <person name="Valero-Jimenez C.A."/>
            <person name="Tapia P."/>
            <person name="Veloso J."/>
            <person name="Silva-Moreno E."/>
            <person name="Staats M."/>
            <person name="Valdes J.H."/>
            <person name="Van Kan J.A.L."/>
        </authorList>
    </citation>
    <scope>NUCLEOTIDE SEQUENCE [LARGE SCALE GENOMIC DNA]</scope>
    <source>
        <strain evidence="7 8">MUCL3349</strain>
    </source>
</reference>
<evidence type="ECO:0008006" key="9">
    <source>
        <dbReference type="Google" id="ProtNLM"/>
    </source>
</evidence>
<gene>
    <name evidence="7" type="ORF">BPOR_0545g00070</name>
</gene>
<dbReference type="EMBL" id="PQXO01000544">
    <property type="protein sequence ID" value="TGO84135.1"/>
    <property type="molecule type" value="Genomic_DNA"/>
</dbReference>
<dbReference type="Gene3D" id="1.10.287.110">
    <property type="entry name" value="DnaJ domain"/>
    <property type="match status" value="1"/>
</dbReference>